<evidence type="ECO:0000313" key="10">
    <source>
        <dbReference type="Proteomes" id="UP000215902"/>
    </source>
</evidence>
<protein>
    <recommendedName>
        <fullName evidence="4">Carbohydrate deacetylase</fullName>
    </recommendedName>
</protein>
<proteinExistence type="inferred from homology"/>
<keyword evidence="10" id="KW-1185">Reference proteome</keyword>
<evidence type="ECO:0000256" key="1">
    <source>
        <dbReference type="ARBA" id="ARBA00001946"/>
    </source>
</evidence>
<evidence type="ECO:0000256" key="4">
    <source>
        <dbReference type="ARBA" id="ARBA00018477"/>
    </source>
</evidence>
<keyword evidence="8" id="KW-0119">Carbohydrate metabolism</keyword>
<dbReference type="SUPFAM" id="SSF88713">
    <property type="entry name" value="Glycoside hydrolase/deacetylase"/>
    <property type="match status" value="1"/>
</dbReference>
<feature type="non-terminal residue" evidence="9">
    <location>
        <position position="1"/>
    </location>
</feature>
<organism evidence="9 10">
    <name type="scientific">Macrostomum lignano</name>
    <dbReference type="NCBI Taxonomy" id="282301"/>
    <lineage>
        <taxon>Eukaryota</taxon>
        <taxon>Metazoa</taxon>
        <taxon>Spiralia</taxon>
        <taxon>Lophotrochozoa</taxon>
        <taxon>Platyhelminthes</taxon>
        <taxon>Rhabditophora</taxon>
        <taxon>Macrostomorpha</taxon>
        <taxon>Macrostomida</taxon>
        <taxon>Macrostomidae</taxon>
        <taxon>Macrostomum</taxon>
    </lineage>
</organism>
<keyword evidence="7" id="KW-0460">Magnesium</keyword>
<dbReference type="InterPro" id="IPR011330">
    <property type="entry name" value="Glyco_hydro/deAcase_b/a-brl"/>
</dbReference>
<evidence type="ECO:0000313" key="9">
    <source>
        <dbReference type="EMBL" id="PAA46889.1"/>
    </source>
</evidence>
<comment type="cofactor">
    <cofactor evidence="1">
        <name>Mg(2+)</name>
        <dbReference type="ChEBI" id="CHEBI:18420"/>
    </cofactor>
</comment>
<reference evidence="9 10" key="1">
    <citation type="submission" date="2017-06" db="EMBL/GenBank/DDBJ databases">
        <title>A platform for efficient transgenesis in Macrostomum lignano, a flatworm model organism for stem cell research.</title>
        <authorList>
            <person name="Berezikov E."/>
        </authorList>
    </citation>
    <scope>NUCLEOTIDE SEQUENCE [LARGE SCALE GENOMIC DNA]</scope>
    <source>
        <strain evidence="9">DV1</strain>
        <tissue evidence="9">Whole organism</tissue>
    </source>
</reference>
<name>A0A267DEA0_9PLAT</name>
<dbReference type="GO" id="GO:0016787">
    <property type="term" value="F:hydrolase activity"/>
    <property type="evidence" value="ECO:0007669"/>
    <property type="project" value="UniProtKB-KW"/>
</dbReference>
<dbReference type="Gene3D" id="3.20.20.370">
    <property type="entry name" value="Glycoside hydrolase/deacetylase"/>
    <property type="match status" value="1"/>
</dbReference>
<dbReference type="EMBL" id="NIVC01004661">
    <property type="protein sequence ID" value="PAA46889.1"/>
    <property type="molecule type" value="Genomic_DNA"/>
</dbReference>
<gene>
    <name evidence="9" type="ORF">BOX15_Mlig023166g1</name>
</gene>
<dbReference type="PANTHER" id="PTHR31609:SF1">
    <property type="entry name" value="CARBOHYDRATE DEACETYLASE"/>
    <property type="match status" value="1"/>
</dbReference>
<evidence type="ECO:0000256" key="2">
    <source>
        <dbReference type="ARBA" id="ARBA00003451"/>
    </source>
</evidence>
<dbReference type="OrthoDB" id="8908051at2759"/>
<comment type="caution">
    <text evidence="9">The sequence shown here is derived from an EMBL/GenBank/DDBJ whole genome shotgun (WGS) entry which is preliminary data.</text>
</comment>
<evidence type="ECO:0000256" key="8">
    <source>
        <dbReference type="ARBA" id="ARBA00023277"/>
    </source>
</evidence>
<dbReference type="PANTHER" id="PTHR31609">
    <property type="entry name" value="YDJC DEACETYLASE FAMILY MEMBER"/>
    <property type="match status" value="1"/>
</dbReference>
<evidence type="ECO:0000256" key="6">
    <source>
        <dbReference type="ARBA" id="ARBA00022801"/>
    </source>
</evidence>
<comment type="function">
    <text evidence="2">Probably catalyzes the deacetylation of acetylated carbohydrates an important step in the degradation of oligosaccharides.</text>
</comment>
<evidence type="ECO:0000256" key="3">
    <source>
        <dbReference type="ARBA" id="ARBA00008843"/>
    </source>
</evidence>
<evidence type="ECO:0000256" key="7">
    <source>
        <dbReference type="ARBA" id="ARBA00022842"/>
    </source>
</evidence>
<dbReference type="InterPro" id="IPR006879">
    <property type="entry name" value="YdjC-like"/>
</dbReference>
<keyword evidence="5" id="KW-0479">Metal-binding</keyword>
<dbReference type="Proteomes" id="UP000215902">
    <property type="component" value="Unassembled WGS sequence"/>
</dbReference>
<dbReference type="GO" id="GO:0019213">
    <property type="term" value="F:deacetylase activity"/>
    <property type="evidence" value="ECO:0007669"/>
    <property type="project" value="TreeGrafter"/>
</dbReference>
<dbReference type="STRING" id="282301.A0A267DEA0"/>
<dbReference type="AlphaFoldDB" id="A0A267DEA0"/>
<sequence length="350" mass="37638">LLLNLIINADDLGYSARRDRAILRLLADGHVTDASFMVTGSACRSAELRSFFASRPTPGLHLNLTEGRPVCPPGQVPSLVNPDTGRFLGKLGFRAALSAGQVSRSDILAEAGAQFARFAELFDGRPAGHADGHQHAHSLPGLAASAFAEAAAAAGVHRVRVPAECRLPWLDVGDEDNNKTVETDGEAQSQRRRFLTDVSNDAAIAAKQEFASAGLTWPGAFMGLSSMGAEMRLDRVARQLARQLSPALIKLRSMSDEPAELWCEWMVHPGEPCLPGEPGCGGDPVDEFACSSERRHEADFLASAEFAHFLMRPFDCEAFAAELPSDIAASEAVRLRLSSFHDMPLVTQPL</sequence>
<dbReference type="GO" id="GO:0005975">
    <property type="term" value="P:carbohydrate metabolic process"/>
    <property type="evidence" value="ECO:0007669"/>
    <property type="project" value="InterPro"/>
</dbReference>
<dbReference type="GO" id="GO:0046872">
    <property type="term" value="F:metal ion binding"/>
    <property type="evidence" value="ECO:0007669"/>
    <property type="project" value="UniProtKB-KW"/>
</dbReference>
<keyword evidence="6" id="KW-0378">Hydrolase</keyword>
<evidence type="ECO:0000256" key="5">
    <source>
        <dbReference type="ARBA" id="ARBA00022723"/>
    </source>
</evidence>
<dbReference type="Pfam" id="PF04794">
    <property type="entry name" value="YdjC"/>
    <property type="match status" value="1"/>
</dbReference>
<accession>A0A267DEA0</accession>
<comment type="similarity">
    <text evidence="3">Belongs to the YdjC deacetylase family.</text>
</comment>